<name>A0A485M0C1_9ZZZZ</name>
<feature type="region of interest" description="Disordered" evidence="1">
    <location>
        <begin position="39"/>
        <end position="61"/>
    </location>
</feature>
<accession>A0A485M0C1</accession>
<proteinExistence type="predicted"/>
<protein>
    <submittedName>
        <fullName evidence="2">Uncharacterized protein</fullName>
    </submittedName>
</protein>
<dbReference type="AlphaFoldDB" id="A0A485M0C1"/>
<dbReference type="EMBL" id="CAADRM010000103">
    <property type="protein sequence ID" value="VFU15110.1"/>
    <property type="molecule type" value="Genomic_DNA"/>
</dbReference>
<reference evidence="2" key="1">
    <citation type="submission" date="2019-03" db="EMBL/GenBank/DDBJ databases">
        <authorList>
            <person name="Hao L."/>
        </authorList>
    </citation>
    <scope>NUCLEOTIDE SEQUENCE</scope>
</reference>
<gene>
    <name evidence="2" type="ORF">SCFA_40001</name>
</gene>
<sequence>MLTGDVKRRLLAQKHILLRAFGSGGVLVSRWSQTLIKPAPQRREPAMLDMPPPACDSEISR</sequence>
<evidence type="ECO:0000256" key="1">
    <source>
        <dbReference type="SAM" id="MobiDB-lite"/>
    </source>
</evidence>
<organism evidence="2">
    <name type="scientific">anaerobic digester metagenome</name>
    <dbReference type="NCBI Taxonomy" id="1263854"/>
    <lineage>
        <taxon>unclassified sequences</taxon>
        <taxon>metagenomes</taxon>
        <taxon>ecological metagenomes</taxon>
    </lineage>
</organism>
<evidence type="ECO:0000313" key="2">
    <source>
        <dbReference type="EMBL" id="VFU15110.1"/>
    </source>
</evidence>